<dbReference type="SMART" id="SM00052">
    <property type="entry name" value="EAL"/>
    <property type="match status" value="1"/>
</dbReference>
<dbReference type="InterPro" id="IPR029787">
    <property type="entry name" value="Nucleotide_cyclase"/>
</dbReference>
<keyword evidence="1" id="KW-1133">Transmembrane helix</keyword>
<feature type="transmembrane region" description="Helical" evidence="1">
    <location>
        <begin position="21"/>
        <end position="40"/>
    </location>
</feature>
<feature type="transmembrane region" description="Helical" evidence="1">
    <location>
        <begin position="143"/>
        <end position="170"/>
    </location>
</feature>
<accession>A0A2N8ZCW6</accession>
<dbReference type="InterPro" id="IPR050706">
    <property type="entry name" value="Cyclic-di-GMP_PDE-like"/>
</dbReference>
<evidence type="ECO:0000313" key="5">
    <source>
        <dbReference type="Proteomes" id="UP000235828"/>
    </source>
</evidence>
<gene>
    <name evidence="4" type="ORF">VTAP4600_A1756</name>
</gene>
<evidence type="ECO:0000259" key="2">
    <source>
        <dbReference type="PROSITE" id="PS50883"/>
    </source>
</evidence>
<dbReference type="InterPro" id="IPR001633">
    <property type="entry name" value="EAL_dom"/>
</dbReference>
<dbReference type="PROSITE" id="PS50887">
    <property type="entry name" value="GGDEF"/>
    <property type="match status" value="1"/>
</dbReference>
<dbReference type="Proteomes" id="UP000235828">
    <property type="component" value="Chromosome A"/>
</dbReference>
<name>A0A2N8ZCW6_9VIBR</name>
<dbReference type="SUPFAM" id="SSF55073">
    <property type="entry name" value="Nucleotide cyclase"/>
    <property type="match status" value="1"/>
</dbReference>
<protein>
    <submittedName>
        <fullName evidence="4">Putative Diguanylate phosphodiesterase/Diguanylate cyclase</fullName>
    </submittedName>
</protein>
<dbReference type="AlphaFoldDB" id="A0A2N8ZCW6"/>
<dbReference type="NCBIfam" id="TIGR00254">
    <property type="entry name" value="GGDEF"/>
    <property type="match status" value="1"/>
</dbReference>
<evidence type="ECO:0000313" key="4">
    <source>
        <dbReference type="EMBL" id="SON49735.1"/>
    </source>
</evidence>
<reference evidence="4 5" key="1">
    <citation type="submission" date="2017-10" db="EMBL/GenBank/DDBJ databases">
        <authorList>
            <person name="Banno H."/>
            <person name="Chua N.-H."/>
        </authorList>
    </citation>
    <scope>NUCLEOTIDE SEQUENCE [LARGE SCALE GENOMIC DNA]</scope>
    <source>
        <strain evidence="4">Vibrio tapetis CECT4600</strain>
    </source>
</reference>
<dbReference type="CDD" id="cd01949">
    <property type="entry name" value="GGDEF"/>
    <property type="match status" value="1"/>
</dbReference>
<dbReference type="GO" id="GO:0071111">
    <property type="term" value="F:cyclic-guanylate-specific phosphodiesterase activity"/>
    <property type="evidence" value="ECO:0007669"/>
    <property type="project" value="InterPro"/>
</dbReference>
<dbReference type="InterPro" id="IPR000160">
    <property type="entry name" value="GGDEF_dom"/>
</dbReference>
<dbReference type="InterPro" id="IPR035919">
    <property type="entry name" value="EAL_sf"/>
</dbReference>
<feature type="domain" description="GGDEF" evidence="3">
    <location>
        <begin position="272"/>
        <end position="399"/>
    </location>
</feature>
<dbReference type="PANTHER" id="PTHR33121">
    <property type="entry name" value="CYCLIC DI-GMP PHOSPHODIESTERASE PDEF"/>
    <property type="match status" value="1"/>
</dbReference>
<dbReference type="OrthoDB" id="5846271at2"/>
<keyword evidence="1" id="KW-0812">Transmembrane</keyword>
<feature type="domain" description="EAL" evidence="2">
    <location>
        <begin position="404"/>
        <end position="656"/>
    </location>
</feature>
<keyword evidence="5" id="KW-1185">Reference proteome</keyword>
<dbReference type="RefSeq" id="WP_102522351.1">
    <property type="nucleotide sequence ID" value="NZ_LT960611.1"/>
</dbReference>
<dbReference type="PROSITE" id="PS50883">
    <property type="entry name" value="EAL"/>
    <property type="match status" value="1"/>
</dbReference>
<sequence>MSTTAFVSIVNKMASRIRIPILLLTFTAVVLLSIGGYFLAMNEMRSNAVSRIDSIRLSTASAIYNFDFEQLDAISSTFRNDSVFSHLSIWSEGDLLSQTHDLLQPKTSLTWSEWDHTFPLDYVTAEGENINVGHIEAYVNPGYAFQIFALSVGAFLITIFIISLSLLYILRRTFHETIAYRLKSLSSQFSLVQDEHERLPEIHDQIIKERDEISELVDAYNLSSKHAARYIDAINENNDLLSTLAKKDPLTGNLNRQAFIECISNALDEGHQHGTIVRVNILNFSSINLKFGQKHGDNILKQVSQALHQCHCSESIICRLGGDDFFVFTPSNEKISSRETFHNITRAFSELNLAINIGVARHPTDASDPEVLIHYAEIALLEAKESKLDYSDYHLAFEERLKHKIYIDSRIEELLESRDFHVYYQPQVHIENNSIFGVESLLRLKKDDLSSPWEIITRAEDTGAILPLTFAIIEKIFEQWQEHIHQMPEDFSIAVNISPQSLAQINFVELLMQFSKQYQFPLSRLVLELTELTKVQQGQQVSHTLQRLRKLDVRLSLDDFGTGFSSMEYLLSYGFDELKIDRKFVMDLDKRPESVQIIKVISFLCQTLDMHAIAEGIETTNEEKKLKSLGITIGQGFLYSHAVPITRILEQIKDADSICVKS</sequence>
<dbReference type="PANTHER" id="PTHR33121:SF70">
    <property type="entry name" value="SIGNALING PROTEIN YKOW"/>
    <property type="match status" value="1"/>
</dbReference>
<dbReference type="SMART" id="SM00267">
    <property type="entry name" value="GGDEF"/>
    <property type="match status" value="1"/>
</dbReference>
<dbReference type="Pfam" id="PF00990">
    <property type="entry name" value="GGDEF"/>
    <property type="match status" value="1"/>
</dbReference>
<evidence type="ECO:0000256" key="1">
    <source>
        <dbReference type="SAM" id="Phobius"/>
    </source>
</evidence>
<proteinExistence type="predicted"/>
<dbReference type="EMBL" id="LT960611">
    <property type="protein sequence ID" value="SON49735.1"/>
    <property type="molecule type" value="Genomic_DNA"/>
</dbReference>
<evidence type="ECO:0000259" key="3">
    <source>
        <dbReference type="PROSITE" id="PS50887"/>
    </source>
</evidence>
<organism evidence="4 5">
    <name type="scientific">Vibrio tapetis subsp. tapetis</name>
    <dbReference type="NCBI Taxonomy" id="1671868"/>
    <lineage>
        <taxon>Bacteria</taxon>
        <taxon>Pseudomonadati</taxon>
        <taxon>Pseudomonadota</taxon>
        <taxon>Gammaproteobacteria</taxon>
        <taxon>Vibrionales</taxon>
        <taxon>Vibrionaceae</taxon>
        <taxon>Vibrio</taxon>
    </lineage>
</organism>
<dbReference type="Pfam" id="PF00563">
    <property type="entry name" value="EAL"/>
    <property type="match status" value="1"/>
</dbReference>
<dbReference type="SUPFAM" id="SSF141868">
    <property type="entry name" value="EAL domain-like"/>
    <property type="match status" value="1"/>
</dbReference>
<keyword evidence="1" id="KW-0472">Membrane</keyword>
<dbReference type="CDD" id="cd01948">
    <property type="entry name" value="EAL"/>
    <property type="match status" value="1"/>
</dbReference>
<dbReference type="Gene3D" id="3.30.70.270">
    <property type="match status" value="1"/>
</dbReference>
<dbReference type="InterPro" id="IPR043128">
    <property type="entry name" value="Rev_trsase/Diguanyl_cyclase"/>
</dbReference>
<dbReference type="KEGG" id="vta:A1756"/>
<dbReference type="Gene3D" id="3.20.20.450">
    <property type="entry name" value="EAL domain"/>
    <property type="match status" value="1"/>
</dbReference>